<dbReference type="PANTHER" id="PTHR37299:SF1">
    <property type="entry name" value="STAGE 0 SPORULATION PROTEIN A HOMOLOG"/>
    <property type="match status" value="1"/>
</dbReference>
<reference evidence="2 3" key="2">
    <citation type="submission" date="2020-01" db="EMBL/GenBank/DDBJ databases">
        <title>Clostridiaceae sp. nov. isolated from the gut of human by culturomics.</title>
        <authorList>
            <person name="Chang Y."/>
        </authorList>
    </citation>
    <scope>NUCLEOTIDE SEQUENCE [LARGE SCALE GENOMIC DNA]</scope>
    <source>
        <strain evidence="2 3">DONG20-135</strain>
    </source>
</reference>
<dbReference type="AlphaFoldDB" id="A0A6N8U8W9"/>
<keyword evidence="3" id="KW-1185">Reference proteome</keyword>
<dbReference type="Pfam" id="PF04397">
    <property type="entry name" value="LytTR"/>
    <property type="match status" value="1"/>
</dbReference>
<proteinExistence type="predicted"/>
<sequence>MNIKFEKNCLMGKGDIVIQYNCAKEAAQKALYNSIGSQISISVLDEDHRFKRISICDIQYIENIDGHCFLYTATDSYRSPFTFKQLHKKLKDVNFIQINNITLVNEENIDSVKILPECKRLVTIKSGERLLVSRSFKDSVKHLISK</sequence>
<dbReference type="InterPro" id="IPR007492">
    <property type="entry name" value="LytTR_DNA-bd_dom"/>
</dbReference>
<dbReference type="PANTHER" id="PTHR37299">
    <property type="entry name" value="TRANSCRIPTIONAL REGULATOR-RELATED"/>
    <property type="match status" value="1"/>
</dbReference>
<dbReference type="EMBL" id="WUUQ01000006">
    <property type="protein sequence ID" value="MXQ74331.1"/>
    <property type="molecule type" value="Genomic_DNA"/>
</dbReference>
<dbReference type="Gene3D" id="2.40.50.1020">
    <property type="entry name" value="LytTr DNA-binding domain"/>
    <property type="match status" value="1"/>
</dbReference>
<evidence type="ECO:0000313" key="3">
    <source>
        <dbReference type="Proteomes" id="UP000434036"/>
    </source>
</evidence>
<dbReference type="InterPro" id="IPR046947">
    <property type="entry name" value="LytR-like"/>
</dbReference>
<reference evidence="2 3" key="1">
    <citation type="submission" date="2019-12" db="EMBL/GenBank/DDBJ databases">
        <authorList>
            <person name="Yang R."/>
        </authorList>
    </citation>
    <scope>NUCLEOTIDE SEQUENCE [LARGE SCALE GENOMIC DNA]</scope>
    <source>
        <strain evidence="2 3">DONG20-135</strain>
    </source>
</reference>
<gene>
    <name evidence="2" type="ORF">GSF08_10390</name>
</gene>
<feature type="domain" description="HTH LytTR-type" evidence="1">
    <location>
        <begin position="47"/>
        <end position="146"/>
    </location>
</feature>
<accession>A0A6N8U8W9</accession>
<protein>
    <recommendedName>
        <fullName evidence="1">HTH LytTR-type domain-containing protein</fullName>
    </recommendedName>
</protein>
<dbReference type="RefSeq" id="WP_160625714.1">
    <property type="nucleotide sequence ID" value="NZ_WUUQ01000006.1"/>
</dbReference>
<dbReference type="GO" id="GO:0003677">
    <property type="term" value="F:DNA binding"/>
    <property type="evidence" value="ECO:0007669"/>
    <property type="project" value="InterPro"/>
</dbReference>
<evidence type="ECO:0000313" key="2">
    <source>
        <dbReference type="EMBL" id="MXQ74331.1"/>
    </source>
</evidence>
<evidence type="ECO:0000259" key="1">
    <source>
        <dbReference type="PROSITE" id="PS50930"/>
    </source>
</evidence>
<dbReference type="SMART" id="SM00850">
    <property type="entry name" value="LytTR"/>
    <property type="match status" value="1"/>
</dbReference>
<name>A0A6N8U8W9_9FIRM</name>
<comment type="caution">
    <text evidence="2">The sequence shown here is derived from an EMBL/GenBank/DDBJ whole genome shotgun (WGS) entry which is preliminary data.</text>
</comment>
<dbReference type="PROSITE" id="PS50930">
    <property type="entry name" value="HTH_LYTTR"/>
    <property type="match status" value="1"/>
</dbReference>
<organism evidence="2 3">
    <name type="scientific">Copranaerobaculum intestinale</name>
    <dbReference type="NCBI Taxonomy" id="2692629"/>
    <lineage>
        <taxon>Bacteria</taxon>
        <taxon>Bacillati</taxon>
        <taxon>Bacillota</taxon>
        <taxon>Erysipelotrichia</taxon>
        <taxon>Erysipelotrichales</taxon>
        <taxon>Erysipelotrichaceae</taxon>
        <taxon>Copranaerobaculum</taxon>
    </lineage>
</organism>
<dbReference type="GO" id="GO:0000156">
    <property type="term" value="F:phosphorelay response regulator activity"/>
    <property type="evidence" value="ECO:0007669"/>
    <property type="project" value="InterPro"/>
</dbReference>
<dbReference type="Proteomes" id="UP000434036">
    <property type="component" value="Unassembled WGS sequence"/>
</dbReference>